<dbReference type="SMART" id="SM00481">
    <property type="entry name" value="POLIIIAc"/>
    <property type="match status" value="1"/>
</dbReference>
<dbReference type="OrthoDB" id="9775360at2"/>
<dbReference type="Pfam" id="PF02811">
    <property type="entry name" value="PHP"/>
    <property type="match status" value="1"/>
</dbReference>
<evidence type="ECO:0000313" key="2">
    <source>
        <dbReference type="EMBL" id="SHH37405.1"/>
    </source>
</evidence>
<dbReference type="GO" id="GO:0004534">
    <property type="term" value="F:5'-3' RNA exonuclease activity"/>
    <property type="evidence" value="ECO:0007669"/>
    <property type="project" value="TreeGrafter"/>
</dbReference>
<gene>
    <name evidence="2" type="ORF">SAMN02745180_00161</name>
</gene>
<dbReference type="InterPro" id="IPR052018">
    <property type="entry name" value="PHP_domain"/>
</dbReference>
<organism evidence="2 3">
    <name type="scientific">Sporanaerobacter acetigenes DSM 13106</name>
    <dbReference type="NCBI Taxonomy" id="1123281"/>
    <lineage>
        <taxon>Bacteria</taxon>
        <taxon>Bacillati</taxon>
        <taxon>Bacillota</taxon>
        <taxon>Tissierellia</taxon>
        <taxon>Tissierellales</taxon>
        <taxon>Sporanaerobacteraceae</taxon>
        <taxon>Sporanaerobacter</taxon>
    </lineage>
</organism>
<feature type="domain" description="Polymerase/histidinol phosphatase N-terminal" evidence="1">
    <location>
        <begin position="3"/>
        <end position="70"/>
    </location>
</feature>
<name>A0A1M5SG13_9FIRM</name>
<dbReference type="GO" id="GO:0035312">
    <property type="term" value="F:5'-3' DNA exonuclease activity"/>
    <property type="evidence" value="ECO:0007669"/>
    <property type="project" value="TreeGrafter"/>
</dbReference>
<dbReference type="CDD" id="cd07432">
    <property type="entry name" value="PHP_HisPPase"/>
    <property type="match status" value="1"/>
</dbReference>
<dbReference type="SUPFAM" id="SSF89550">
    <property type="entry name" value="PHP domain-like"/>
    <property type="match status" value="1"/>
</dbReference>
<dbReference type="InterPro" id="IPR016195">
    <property type="entry name" value="Pol/histidinol_Pase-like"/>
</dbReference>
<accession>A0A1M5SG13</accession>
<reference evidence="2 3" key="1">
    <citation type="submission" date="2016-11" db="EMBL/GenBank/DDBJ databases">
        <authorList>
            <person name="Jaros S."/>
            <person name="Januszkiewicz K."/>
            <person name="Wedrychowicz H."/>
        </authorList>
    </citation>
    <scope>NUCLEOTIDE SEQUENCE [LARGE SCALE GENOMIC DNA]</scope>
    <source>
        <strain evidence="2 3">DSM 13106</strain>
    </source>
</reference>
<dbReference type="Gene3D" id="3.20.20.140">
    <property type="entry name" value="Metal-dependent hydrolases"/>
    <property type="match status" value="1"/>
</dbReference>
<dbReference type="Proteomes" id="UP000184389">
    <property type="component" value="Unassembled WGS sequence"/>
</dbReference>
<proteinExistence type="predicted"/>
<dbReference type="STRING" id="1123281.SAMN02745180_00161"/>
<dbReference type="InterPro" id="IPR004013">
    <property type="entry name" value="PHP_dom"/>
</dbReference>
<dbReference type="PANTHER" id="PTHR42924:SF3">
    <property type="entry name" value="POLYMERASE_HISTIDINOL PHOSPHATASE N-TERMINAL DOMAIN-CONTAINING PROTEIN"/>
    <property type="match status" value="1"/>
</dbReference>
<dbReference type="InterPro" id="IPR003141">
    <property type="entry name" value="Pol/His_phosphatase_N"/>
</dbReference>
<keyword evidence="3" id="KW-1185">Reference proteome</keyword>
<evidence type="ECO:0000259" key="1">
    <source>
        <dbReference type="SMART" id="SM00481"/>
    </source>
</evidence>
<dbReference type="AlphaFoldDB" id="A0A1M5SG13"/>
<protein>
    <recommendedName>
        <fullName evidence="1">Polymerase/histidinol phosphatase N-terminal domain-containing protein</fullName>
    </recommendedName>
</protein>
<sequence length="224" mass="25123">MIIDTHLHESKYSFDSHLTFKEAIETAKFVGLDGICVTNHDNNYLRKEIGNSAKINDILVIVGAEILTFEGDILVFGVDNVPENMLHANELLEIVEKNNGVAISAHPFRNNNRGLGEHIRKVSNILSGVEAFNGSTFPYHNLYAYALATELNIPCLGASDAHVSQNVGKYATYFDSTIRDEEDFIEAVKSKNFCPVIRKNGYFEKIDIYTDLENTSLKYSLSQR</sequence>
<dbReference type="Pfam" id="PF13263">
    <property type="entry name" value="PHP_C"/>
    <property type="match status" value="1"/>
</dbReference>
<dbReference type="EMBL" id="FQXR01000002">
    <property type="protein sequence ID" value="SHH37405.1"/>
    <property type="molecule type" value="Genomic_DNA"/>
</dbReference>
<evidence type="ECO:0000313" key="3">
    <source>
        <dbReference type="Proteomes" id="UP000184389"/>
    </source>
</evidence>
<dbReference type="PANTHER" id="PTHR42924">
    <property type="entry name" value="EXONUCLEASE"/>
    <property type="match status" value="1"/>
</dbReference>
<dbReference type="RefSeq" id="WP_072742630.1">
    <property type="nucleotide sequence ID" value="NZ_FQXR01000002.1"/>
</dbReference>